<dbReference type="AlphaFoldDB" id="A0A8H3WY95"/>
<sequence>MFISRYFSSLSENDRMILNEYGIDIEFPCTLFNYSRFLKAFDSSIVDDRIQELISKLINNLPTDIDLKEHVANLLFKIFIESGATLSKLALDMSDDIDDIKPEIFYSLGQNMLFFSRLQDLSVIIESKSCIKNAIALFKILADNATKINSLTFHTSIYEPLLCRTFASIIKSQEQLGRFNLIGGSAFEPRSCCIMSALECQKKALREIKIERCAYGEEFEVLKNCENLEVIRILHYKEEIKLLKILGTSLSKISTLEILSYSIDASNLIPILENSGSLLQRLRLYSERREICSLSLLIETLISFCPNITYLYISSIKFSNKFLDLIGDFWINSHIDIFLNQCNVPLKRLLFGVDYDYDKTIEALIEFCKRKKTLNYAYIHCNTNIDALKWDKVKKDLEEHVKLVPYPIGHVYVDC</sequence>
<dbReference type="OrthoDB" id="10313226at2759"/>
<reference evidence="1 2" key="1">
    <citation type="journal article" date="2019" name="Environ. Microbiol.">
        <title>At the nexus of three kingdoms: the genome of the mycorrhizal fungus Gigaspora margarita provides insights into plant, endobacterial and fungal interactions.</title>
        <authorList>
            <person name="Venice F."/>
            <person name="Ghignone S."/>
            <person name="Salvioli di Fossalunga A."/>
            <person name="Amselem J."/>
            <person name="Novero M."/>
            <person name="Xianan X."/>
            <person name="Sedzielewska Toro K."/>
            <person name="Morin E."/>
            <person name="Lipzen A."/>
            <person name="Grigoriev I.V."/>
            <person name="Henrissat B."/>
            <person name="Martin F.M."/>
            <person name="Bonfante P."/>
        </authorList>
    </citation>
    <scope>NUCLEOTIDE SEQUENCE [LARGE SCALE GENOMIC DNA]</scope>
    <source>
        <strain evidence="1 2">BEG34</strain>
    </source>
</reference>
<evidence type="ECO:0000313" key="2">
    <source>
        <dbReference type="Proteomes" id="UP000439903"/>
    </source>
</evidence>
<keyword evidence="2" id="KW-1185">Reference proteome</keyword>
<comment type="caution">
    <text evidence="1">The sequence shown here is derived from an EMBL/GenBank/DDBJ whole genome shotgun (WGS) entry which is preliminary data.</text>
</comment>
<dbReference type="SUPFAM" id="SSF52047">
    <property type="entry name" value="RNI-like"/>
    <property type="match status" value="1"/>
</dbReference>
<evidence type="ECO:0000313" key="1">
    <source>
        <dbReference type="EMBL" id="KAF0378380.1"/>
    </source>
</evidence>
<accession>A0A8H3WY95</accession>
<organism evidence="1 2">
    <name type="scientific">Gigaspora margarita</name>
    <dbReference type="NCBI Taxonomy" id="4874"/>
    <lineage>
        <taxon>Eukaryota</taxon>
        <taxon>Fungi</taxon>
        <taxon>Fungi incertae sedis</taxon>
        <taxon>Mucoromycota</taxon>
        <taxon>Glomeromycotina</taxon>
        <taxon>Glomeromycetes</taxon>
        <taxon>Diversisporales</taxon>
        <taxon>Gigasporaceae</taxon>
        <taxon>Gigaspora</taxon>
    </lineage>
</organism>
<dbReference type="Proteomes" id="UP000439903">
    <property type="component" value="Unassembled WGS sequence"/>
</dbReference>
<gene>
    <name evidence="1" type="ORF">F8M41_012415</name>
</gene>
<proteinExistence type="predicted"/>
<name>A0A8H3WY95_GIGMA</name>
<dbReference type="EMBL" id="WTPW01002518">
    <property type="protein sequence ID" value="KAF0378380.1"/>
    <property type="molecule type" value="Genomic_DNA"/>
</dbReference>
<protein>
    <submittedName>
        <fullName evidence="1">Uncharacterized protein</fullName>
    </submittedName>
</protein>